<dbReference type="OrthoDB" id="5814370at2"/>
<dbReference type="STRING" id="355243.SAMN03080615_00191"/>
<dbReference type="RefSeq" id="WP_139203114.1">
    <property type="nucleotide sequence ID" value="NZ_AP025284.1"/>
</dbReference>
<organism evidence="1 2">
    <name type="scientific">Amphritea atlantica</name>
    <dbReference type="NCBI Taxonomy" id="355243"/>
    <lineage>
        <taxon>Bacteria</taxon>
        <taxon>Pseudomonadati</taxon>
        <taxon>Pseudomonadota</taxon>
        <taxon>Gammaproteobacteria</taxon>
        <taxon>Oceanospirillales</taxon>
        <taxon>Oceanospirillaceae</taxon>
        <taxon>Amphritea</taxon>
    </lineage>
</organism>
<evidence type="ECO:0000313" key="1">
    <source>
        <dbReference type="EMBL" id="SEQ05272.1"/>
    </source>
</evidence>
<reference evidence="2" key="1">
    <citation type="submission" date="2016-10" db="EMBL/GenBank/DDBJ databases">
        <authorList>
            <person name="Varghese N."/>
            <person name="Submissions S."/>
        </authorList>
    </citation>
    <scope>NUCLEOTIDE SEQUENCE [LARGE SCALE GENOMIC DNA]</scope>
    <source>
        <strain evidence="2">DSM 18887</strain>
    </source>
</reference>
<keyword evidence="2" id="KW-1185">Reference proteome</keyword>
<dbReference type="AlphaFoldDB" id="A0A1H9CVM8"/>
<gene>
    <name evidence="1" type="ORF">SAMN03080615_00191</name>
</gene>
<accession>A0A1H9CVM8</accession>
<proteinExistence type="predicted"/>
<dbReference type="EMBL" id="FOGB01000001">
    <property type="protein sequence ID" value="SEQ05272.1"/>
    <property type="molecule type" value="Genomic_DNA"/>
</dbReference>
<evidence type="ECO:0000313" key="2">
    <source>
        <dbReference type="Proteomes" id="UP000198749"/>
    </source>
</evidence>
<sequence length="177" mass="20593">MKNWLITTMGRDNPELQYKFVETIALMEGVFLNSQETIVAGHVSTMYTVRLPMAYVSYARKMFEEYSAKGLDIIVNDIDSEYSNFSDCMILNIKGRYRFGLDHDIRNILESHGGVVEYLNQYHSRSFLNRDTSFTSKIRIRLTRPIVEMNLIVAIQRLSPNLKIEFSIDRIKGCVNY</sequence>
<name>A0A1H9CVM8_9GAMM</name>
<dbReference type="Proteomes" id="UP000198749">
    <property type="component" value="Unassembled WGS sequence"/>
</dbReference>
<protein>
    <submittedName>
        <fullName evidence="1">Glycine cleavage system regulatory protein</fullName>
    </submittedName>
</protein>